<accession>C7NIG4</accession>
<feature type="domain" description="Carboxyltransferase" evidence="5">
    <location>
        <begin position="30"/>
        <end position="284"/>
    </location>
</feature>
<protein>
    <submittedName>
        <fullName evidence="6">Biotin-dependent carboxylase-like protein</fullName>
    </submittedName>
</protein>
<evidence type="ECO:0000313" key="6">
    <source>
        <dbReference type="EMBL" id="ACV05135.1"/>
    </source>
</evidence>
<dbReference type="GO" id="GO:0005524">
    <property type="term" value="F:ATP binding"/>
    <property type="evidence" value="ECO:0007669"/>
    <property type="project" value="UniProtKB-KW"/>
</dbReference>
<dbReference type="EMBL" id="CP001686">
    <property type="protein sequence ID" value="ACV05135.1"/>
    <property type="molecule type" value="Genomic_DNA"/>
</dbReference>
<dbReference type="PANTHER" id="PTHR43309">
    <property type="entry name" value="5-OXOPROLINASE SUBUNIT C"/>
    <property type="match status" value="1"/>
</dbReference>
<dbReference type="Gene3D" id="2.40.100.10">
    <property type="entry name" value="Cyclophilin-like"/>
    <property type="match status" value="1"/>
</dbReference>
<keyword evidence="7" id="KW-1185">Reference proteome</keyword>
<dbReference type="NCBIfam" id="TIGR00724">
    <property type="entry name" value="urea_amlyse_rel"/>
    <property type="match status" value="1"/>
</dbReference>
<dbReference type="STRING" id="478801.Ksed_00380"/>
<name>C7NIG4_KYTSD</name>
<dbReference type="AlphaFoldDB" id="C7NIG4"/>
<gene>
    <name evidence="6" type="ordered locus">Ksed_00380</name>
</gene>
<evidence type="ECO:0000256" key="1">
    <source>
        <dbReference type="ARBA" id="ARBA00022741"/>
    </source>
</evidence>
<dbReference type="Proteomes" id="UP000006666">
    <property type="component" value="Chromosome"/>
</dbReference>
<dbReference type="KEGG" id="kse:Ksed_00380"/>
<dbReference type="RefSeq" id="WP_012801554.1">
    <property type="nucleotide sequence ID" value="NC_013169.1"/>
</dbReference>
<dbReference type="PANTHER" id="PTHR43309:SF3">
    <property type="entry name" value="5-OXOPROLINASE SUBUNIT C"/>
    <property type="match status" value="1"/>
</dbReference>
<dbReference type="InterPro" id="IPR029000">
    <property type="entry name" value="Cyclophilin-like_dom_sf"/>
</dbReference>
<evidence type="ECO:0000256" key="3">
    <source>
        <dbReference type="ARBA" id="ARBA00022840"/>
    </source>
</evidence>
<dbReference type="Pfam" id="PF02626">
    <property type="entry name" value="CT_A_B"/>
    <property type="match status" value="1"/>
</dbReference>
<dbReference type="GO" id="GO:0016787">
    <property type="term" value="F:hydrolase activity"/>
    <property type="evidence" value="ECO:0007669"/>
    <property type="project" value="UniProtKB-KW"/>
</dbReference>
<dbReference type="HOGENOM" id="CLU_028967_0_3_11"/>
<dbReference type="SMART" id="SM00797">
    <property type="entry name" value="AHS2"/>
    <property type="match status" value="1"/>
</dbReference>
<evidence type="ECO:0000256" key="2">
    <source>
        <dbReference type="ARBA" id="ARBA00022801"/>
    </source>
</evidence>
<dbReference type="InterPro" id="IPR052708">
    <property type="entry name" value="PxpC"/>
</dbReference>
<keyword evidence="2" id="KW-0378">Hydrolase</keyword>
<reference evidence="6 7" key="1">
    <citation type="journal article" date="2009" name="Stand. Genomic Sci.">
        <title>Complete genome sequence of Kytococcus sedentarius type strain (541).</title>
        <authorList>
            <person name="Sims D."/>
            <person name="Brettin T."/>
            <person name="Detter J.C."/>
            <person name="Han C."/>
            <person name="Lapidus A."/>
            <person name="Copeland A."/>
            <person name="Glavina Del Rio T."/>
            <person name="Nolan M."/>
            <person name="Chen F."/>
            <person name="Lucas S."/>
            <person name="Tice H."/>
            <person name="Cheng J.F."/>
            <person name="Bruce D."/>
            <person name="Goodwin L."/>
            <person name="Pitluck S."/>
            <person name="Ovchinnikova G."/>
            <person name="Pati A."/>
            <person name="Ivanova N."/>
            <person name="Mavrommatis K."/>
            <person name="Chen A."/>
            <person name="Palaniappan K."/>
            <person name="D'haeseleer P."/>
            <person name="Chain P."/>
            <person name="Bristow J."/>
            <person name="Eisen J.A."/>
            <person name="Markowitz V."/>
            <person name="Hugenholtz P."/>
            <person name="Schneider S."/>
            <person name="Goker M."/>
            <person name="Pukall R."/>
            <person name="Kyrpides N.C."/>
            <person name="Klenk H.P."/>
        </authorList>
    </citation>
    <scope>NUCLEOTIDE SEQUENCE [LARGE SCALE GENOMIC DNA]</scope>
    <source>
        <strain evidence="7">ATCC 14392 / DSM 20547 / JCM 11482 / CCUG 33030 / NBRC 15357 / NCTC 11040 / CCM 314 / 541</strain>
    </source>
</reference>
<proteinExistence type="predicted"/>
<keyword evidence="3" id="KW-0067">ATP-binding</keyword>
<dbReference type="SUPFAM" id="SSF50891">
    <property type="entry name" value="Cyclophilin-like"/>
    <property type="match status" value="1"/>
</dbReference>
<evidence type="ECO:0000259" key="5">
    <source>
        <dbReference type="SMART" id="SM00797"/>
    </source>
</evidence>
<evidence type="ECO:0000256" key="4">
    <source>
        <dbReference type="SAM" id="MobiDB-lite"/>
    </source>
</evidence>
<feature type="region of interest" description="Disordered" evidence="4">
    <location>
        <begin position="1"/>
        <end position="37"/>
    </location>
</feature>
<keyword evidence="1" id="KW-0547">Nucleotide-binding</keyword>
<organism evidence="6 7">
    <name type="scientific">Kytococcus sedentarius (strain ATCC 14392 / DSM 20547 / JCM 11482 / CCUG 33030 / NBRC 15357 / NCTC 11040 / CCM 314 / 541)</name>
    <name type="common">Micrococcus sedentarius</name>
    <dbReference type="NCBI Taxonomy" id="478801"/>
    <lineage>
        <taxon>Bacteria</taxon>
        <taxon>Bacillati</taxon>
        <taxon>Actinomycetota</taxon>
        <taxon>Actinomycetes</taxon>
        <taxon>Micrococcales</taxon>
        <taxon>Kytococcaceae</taxon>
        <taxon>Kytococcus</taxon>
    </lineage>
</organism>
<dbReference type="InterPro" id="IPR003778">
    <property type="entry name" value="CT_A_B"/>
</dbReference>
<evidence type="ECO:0000313" key="7">
    <source>
        <dbReference type="Proteomes" id="UP000006666"/>
    </source>
</evidence>
<dbReference type="eggNOG" id="COG1984">
    <property type="taxonomic scope" value="Bacteria"/>
</dbReference>
<sequence length="285" mass="29155">MSAPNRPGLLVHRAGPLTTVQDLGRPGMGGTGVSTSGAADRAAHTLANRLVGNGPGAATLEVTLGGLEVEAERDLVVALTGAVLPGAPMHGTVRLRAGERIACGSPATGLRTYLAVRGGIATEPVVGSRSTDLLSGLGPPVVQDGDRLPIGDDHAPRVDYGVDTAPSPAPPSGPAHLPVVPGPRADWFAANEWDRLTSTDWTASSRSNRIGLRLEGPGIERLDAGELASEGMVRGAVQVPPSGEPIVFLADHPVTGGYPVIAYVTDEAVDLAAQVQPGQVVRFRG</sequence>